<keyword evidence="2" id="KW-1185">Reference proteome</keyword>
<dbReference type="AlphaFoldDB" id="A0A6P8LS38"/>
<dbReference type="Pfam" id="PF13843">
    <property type="entry name" value="DDE_Tnp_1_7"/>
    <property type="match status" value="1"/>
</dbReference>
<dbReference type="OrthoDB" id="7615991at2759"/>
<reference evidence="3" key="1">
    <citation type="submission" date="2025-08" db="UniProtKB">
        <authorList>
            <consortium name="RefSeq"/>
        </authorList>
    </citation>
    <scope>IDENTIFICATION</scope>
</reference>
<dbReference type="RefSeq" id="XP_033176276.1">
    <property type="nucleotide sequence ID" value="XM_033320385.1"/>
</dbReference>
<feature type="domain" description="PiggyBac transposable element-derived protein" evidence="1">
    <location>
        <begin position="117"/>
        <end position="258"/>
    </location>
</feature>
<gene>
    <name evidence="3" type="primary">LOC112212744</name>
</gene>
<name>A0A6P8LS38_BOMIM</name>
<proteinExistence type="predicted"/>
<evidence type="ECO:0000313" key="3">
    <source>
        <dbReference type="RefSeq" id="XP_033176276.1"/>
    </source>
</evidence>
<accession>A0A6P8LS38</accession>
<dbReference type="InterPro" id="IPR029526">
    <property type="entry name" value="PGBD"/>
</dbReference>
<protein>
    <submittedName>
        <fullName evidence="3">Uncharacterized protein LOC112212744</fullName>
    </submittedName>
</protein>
<organism evidence="2 3">
    <name type="scientific">Bombus impatiens</name>
    <name type="common">Bumblebee</name>
    <dbReference type="NCBI Taxonomy" id="132113"/>
    <lineage>
        <taxon>Eukaryota</taxon>
        <taxon>Metazoa</taxon>
        <taxon>Ecdysozoa</taxon>
        <taxon>Arthropoda</taxon>
        <taxon>Hexapoda</taxon>
        <taxon>Insecta</taxon>
        <taxon>Pterygota</taxon>
        <taxon>Neoptera</taxon>
        <taxon>Endopterygota</taxon>
        <taxon>Hymenoptera</taxon>
        <taxon>Apocrita</taxon>
        <taxon>Aculeata</taxon>
        <taxon>Apoidea</taxon>
        <taxon>Anthophila</taxon>
        <taxon>Apidae</taxon>
        <taxon>Bombus</taxon>
        <taxon>Pyrobombus</taxon>
    </lineage>
</organism>
<sequence length="260" mass="30136">MEKAISFPARVFRGISWQISQIFHLVEKHICDTYISDFFILKMFSKQRENIFERKESSDDEVLNFRKKVINRISSSSDSDIEEACASEGLKDMLEELTFPFTGKSGLLMDLPSDISASEVFSLFVDEKMISLLVTETNAEQKLHQHEVTGQTRHRRWKGTTSKEIIKFIELMIWMSSTDTACYIMSRNRFEKSLLANLHFANNEIIEQSSRLGKVLLLINILIDNYQQSCSPGKDIVVDETMVPWRGRLTFRQYISTKSH</sequence>
<dbReference type="PANTHER" id="PTHR46599:SF3">
    <property type="entry name" value="PIGGYBAC TRANSPOSABLE ELEMENT-DERIVED PROTEIN 4"/>
    <property type="match status" value="1"/>
</dbReference>
<dbReference type="Proteomes" id="UP000515180">
    <property type="component" value="Unplaced"/>
</dbReference>
<dbReference type="PANTHER" id="PTHR46599">
    <property type="entry name" value="PIGGYBAC TRANSPOSABLE ELEMENT-DERIVED PROTEIN 4"/>
    <property type="match status" value="1"/>
</dbReference>
<evidence type="ECO:0000259" key="1">
    <source>
        <dbReference type="Pfam" id="PF13843"/>
    </source>
</evidence>
<evidence type="ECO:0000313" key="2">
    <source>
        <dbReference type="Proteomes" id="UP000515180"/>
    </source>
</evidence>
<dbReference type="GeneID" id="112212744"/>